<organism evidence="1">
    <name type="scientific">freshwater metagenome</name>
    <dbReference type="NCBI Taxonomy" id="449393"/>
    <lineage>
        <taxon>unclassified sequences</taxon>
        <taxon>metagenomes</taxon>
        <taxon>ecological metagenomes</taxon>
    </lineage>
</organism>
<dbReference type="EMBL" id="CAFBNE010000103">
    <property type="protein sequence ID" value="CAB4964840.1"/>
    <property type="molecule type" value="Genomic_DNA"/>
</dbReference>
<evidence type="ECO:0000313" key="1">
    <source>
        <dbReference type="EMBL" id="CAB4964840.1"/>
    </source>
</evidence>
<dbReference type="InterPro" id="IPR027304">
    <property type="entry name" value="Trigger_fact/SurA_dom_sf"/>
</dbReference>
<reference evidence="1" key="1">
    <citation type="submission" date="2020-05" db="EMBL/GenBank/DDBJ databases">
        <authorList>
            <person name="Chiriac C."/>
            <person name="Salcher M."/>
            <person name="Ghai R."/>
            <person name="Kavagutti S V."/>
        </authorList>
    </citation>
    <scope>NUCLEOTIDE SEQUENCE</scope>
</reference>
<proteinExistence type="predicted"/>
<dbReference type="SUPFAM" id="SSF109998">
    <property type="entry name" value="Triger factor/SurA peptide-binding domain-like"/>
    <property type="match status" value="1"/>
</dbReference>
<protein>
    <submittedName>
        <fullName evidence="1">Unannotated protein</fullName>
    </submittedName>
</protein>
<gene>
    <name evidence="1" type="ORF">UFOPK3772_02570</name>
</gene>
<dbReference type="AlphaFoldDB" id="A0A6J7L983"/>
<dbReference type="Gene3D" id="1.10.4030.10">
    <property type="entry name" value="Porin chaperone SurA, peptide-binding domain"/>
    <property type="match status" value="1"/>
</dbReference>
<sequence length="199" mass="20409">MISSHLPRLAAVVAVAAIAIAGCGSPTPGAAAVLGDTRISETALTKQVQAVLTAQGKGLDTADAALTSQTLDRMMKSELVDILAVQAGVEITQAQIDAQLLDYDAQAGSRAEVERIFLEQGIAPSQITGIIVLNLQANALGLQLAPNADAEAQGQAVVKAITVLSELLETEVSPRYGTWDAATLQVGAAPDDLSSPQAE</sequence>
<name>A0A6J7L983_9ZZZZ</name>
<accession>A0A6J7L983</accession>